<comment type="caution">
    <text evidence="1">The sequence shown here is derived from an EMBL/GenBank/DDBJ whole genome shotgun (WGS) entry which is preliminary data.</text>
</comment>
<proteinExistence type="predicted"/>
<dbReference type="EMBL" id="BPLQ01011132">
    <property type="protein sequence ID" value="GIY55885.1"/>
    <property type="molecule type" value="Genomic_DNA"/>
</dbReference>
<dbReference type="AlphaFoldDB" id="A0AAV4UDJ1"/>
<gene>
    <name evidence="1" type="ORF">CDAR_584931</name>
</gene>
<reference evidence="1 2" key="1">
    <citation type="submission" date="2021-06" db="EMBL/GenBank/DDBJ databases">
        <title>Caerostris darwini draft genome.</title>
        <authorList>
            <person name="Kono N."/>
            <person name="Arakawa K."/>
        </authorList>
    </citation>
    <scope>NUCLEOTIDE SEQUENCE [LARGE SCALE GENOMIC DNA]</scope>
</reference>
<dbReference type="Proteomes" id="UP001054837">
    <property type="component" value="Unassembled WGS sequence"/>
</dbReference>
<sequence length="75" mass="8303">MGGDQEFDDAMNEARSCIAAEFSLRNHTEGRPYLEEICHPGRHGELCIAMSGSVNGSFLASRSWAWDNGTLSKKR</sequence>
<evidence type="ECO:0000313" key="2">
    <source>
        <dbReference type="Proteomes" id="UP001054837"/>
    </source>
</evidence>
<organism evidence="1 2">
    <name type="scientific">Caerostris darwini</name>
    <dbReference type="NCBI Taxonomy" id="1538125"/>
    <lineage>
        <taxon>Eukaryota</taxon>
        <taxon>Metazoa</taxon>
        <taxon>Ecdysozoa</taxon>
        <taxon>Arthropoda</taxon>
        <taxon>Chelicerata</taxon>
        <taxon>Arachnida</taxon>
        <taxon>Araneae</taxon>
        <taxon>Araneomorphae</taxon>
        <taxon>Entelegynae</taxon>
        <taxon>Araneoidea</taxon>
        <taxon>Araneidae</taxon>
        <taxon>Caerostris</taxon>
    </lineage>
</organism>
<name>A0AAV4UDJ1_9ARAC</name>
<keyword evidence="2" id="KW-1185">Reference proteome</keyword>
<accession>A0AAV4UDJ1</accession>
<evidence type="ECO:0000313" key="1">
    <source>
        <dbReference type="EMBL" id="GIY55885.1"/>
    </source>
</evidence>
<protein>
    <submittedName>
        <fullName evidence="1">Uncharacterized protein</fullName>
    </submittedName>
</protein>